<accession>A0A2J0YVJ4</accession>
<sequence length="243" mass="26967">MAVYTNQPTLEANFLAPVKTIYDVTGSSIDGGRNGVGEGQTIEMSGGGIVTATYEDCKIKNPEHYEYVNWLGARLNGGFRFINVPIITDWFGPFPTVNWLPSPIVSGITHSDGSHFSDGAGYSQATVYGEITEAAALNAGIIKMRVYGLNRPLRWSDWFSIYHTTKGWRAYRYWQVIARTDGSGYSDYTLAIAPPLREAVATGTRVEFARPRFVAKFKSEFTLPSVVEAFFVTQQSIQFVEAF</sequence>
<evidence type="ECO:0000313" key="2">
    <source>
        <dbReference type="Proteomes" id="UP000231987"/>
    </source>
</evidence>
<proteinExistence type="predicted"/>
<dbReference type="AlphaFoldDB" id="A0A2J0YVJ4"/>
<dbReference type="RefSeq" id="WP_100674294.1">
    <property type="nucleotide sequence ID" value="NZ_NJGD01000019.1"/>
</dbReference>
<reference evidence="1 2" key="1">
    <citation type="submission" date="2017-06" db="EMBL/GenBank/DDBJ databases">
        <title>Ensifer strains isolated from leguminous trees and herbs display diverse denitrification phenotypes with some acting as strong N2O sinks.</title>
        <authorList>
            <person name="Woliy K."/>
            <person name="Mania D."/>
            <person name="Bakken L.R."/>
            <person name="Frostegard A."/>
        </authorList>
    </citation>
    <scope>NUCLEOTIDE SEQUENCE [LARGE SCALE GENOMIC DNA]</scope>
    <source>
        <strain evidence="1 2">AC50a</strain>
    </source>
</reference>
<dbReference type="Proteomes" id="UP000231987">
    <property type="component" value="Unassembled WGS sequence"/>
</dbReference>
<evidence type="ECO:0000313" key="1">
    <source>
        <dbReference type="EMBL" id="PJR11560.1"/>
    </source>
</evidence>
<organism evidence="1 2">
    <name type="scientific">Rhizobium meliloti</name>
    <name type="common">Ensifer meliloti</name>
    <name type="synonym">Sinorhizobium meliloti</name>
    <dbReference type="NCBI Taxonomy" id="382"/>
    <lineage>
        <taxon>Bacteria</taxon>
        <taxon>Pseudomonadati</taxon>
        <taxon>Pseudomonadota</taxon>
        <taxon>Alphaproteobacteria</taxon>
        <taxon>Hyphomicrobiales</taxon>
        <taxon>Rhizobiaceae</taxon>
        <taxon>Sinorhizobium/Ensifer group</taxon>
        <taxon>Sinorhizobium</taxon>
    </lineage>
</organism>
<protein>
    <submittedName>
        <fullName evidence="1">Uncharacterized protein</fullName>
    </submittedName>
</protein>
<dbReference type="EMBL" id="NJGD01000019">
    <property type="protein sequence ID" value="PJR11560.1"/>
    <property type="molecule type" value="Genomic_DNA"/>
</dbReference>
<name>A0A2J0YVJ4_RHIML</name>
<gene>
    <name evidence="1" type="ORF">CEJ86_27760</name>
</gene>
<comment type="caution">
    <text evidence="1">The sequence shown here is derived from an EMBL/GenBank/DDBJ whole genome shotgun (WGS) entry which is preliminary data.</text>
</comment>